<keyword evidence="5" id="KW-0411">Iron-sulfur</keyword>
<dbReference type="GO" id="GO:0046872">
    <property type="term" value="F:metal ion binding"/>
    <property type="evidence" value="ECO:0007669"/>
    <property type="project" value="UniProtKB-KW"/>
</dbReference>
<dbReference type="InterPro" id="IPR007197">
    <property type="entry name" value="rSAM"/>
</dbReference>
<name>A0A0G0IP56_9BACT</name>
<dbReference type="InterPro" id="IPR006638">
    <property type="entry name" value="Elp3/MiaA/NifB-like_rSAM"/>
</dbReference>
<dbReference type="SFLD" id="SFLDS00029">
    <property type="entry name" value="Radical_SAM"/>
    <property type="match status" value="1"/>
</dbReference>
<dbReference type="PROSITE" id="PS51332">
    <property type="entry name" value="B12_BINDING"/>
    <property type="match status" value="1"/>
</dbReference>
<accession>A0A0G0IP56</accession>
<dbReference type="GO" id="GO:0031419">
    <property type="term" value="F:cobalamin binding"/>
    <property type="evidence" value="ECO:0007669"/>
    <property type="project" value="InterPro"/>
</dbReference>
<evidence type="ECO:0000256" key="4">
    <source>
        <dbReference type="ARBA" id="ARBA00023004"/>
    </source>
</evidence>
<evidence type="ECO:0000256" key="2">
    <source>
        <dbReference type="ARBA" id="ARBA00022691"/>
    </source>
</evidence>
<dbReference type="SUPFAM" id="SSF102114">
    <property type="entry name" value="Radical SAM enzymes"/>
    <property type="match status" value="1"/>
</dbReference>
<reference evidence="8 9" key="1">
    <citation type="journal article" date="2015" name="Nature">
        <title>rRNA introns, odd ribosomes, and small enigmatic genomes across a large radiation of phyla.</title>
        <authorList>
            <person name="Brown C.T."/>
            <person name="Hug L.A."/>
            <person name="Thomas B.C."/>
            <person name="Sharon I."/>
            <person name="Castelle C.J."/>
            <person name="Singh A."/>
            <person name="Wilkins M.J."/>
            <person name="Williams K.H."/>
            <person name="Banfield J.F."/>
        </authorList>
    </citation>
    <scope>NUCLEOTIDE SEQUENCE [LARGE SCALE GENOMIC DNA]</scope>
</reference>
<evidence type="ECO:0000313" key="9">
    <source>
        <dbReference type="Proteomes" id="UP000034508"/>
    </source>
</evidence>
<feature type="domain" description="Radical SAM core" evidence="7">
    <location>
        <begin position="177"/>
        <end position="398"/>
    </location>
</feature>
<dbReference type="SFLD" id="SFLDG01082">
    <property type="entry name" value="B12-binding_domain_containing"/>
    <property type="match status" value="1"/>
</dbReference>
<dbReference type="Gene3D" id="3.20.20.70">
    <property type="entry name" value="Aldolase class I"/>
    <property type="match status" value="1"/>
</dbReference>
<dbReference type="InterPro" id="IPR058240">
    <property type="entry name" value="rSAM_sf"/>
</dbReference>
<dbReference type="InterPro" id="IPR013785">
    <property type="entry name" value="Aldolase_TIM"/>
</dbReference>
<dbReference type="GO" id="GO:0051536">
    <property type="term" value="F:iron-sulfur cluster binding"/>
    <property type="evidence" value="ECO:0007669"/>
    <property type="project" value="UniProtKB-KW"/>
</dbReference>
<evidence type="ECO:0000259" key="6">
    <source>
        <dbReference type="PROSITE" id="PS51332"/>
    </source>
</evidence>
<keyword evidence="2" id="KW-0949">S-adenosyl-L-methionine</keyword>
<evidence type="ECO:0000256" key="3">
    <source>
        <dbReference type="ARBA" id="ARBA00022723"/>
    </source>
</evidence>
<feature type="domain" description="B12-binding" evidence="6">
    <location>
        <begin position="54"/>
        <end position="158"/>
    </location>
</feature>
<dbReference type="CDD" id="cd01335">
    <property type="entry name" value="Radical_SAM"/>
    <property type="match status" value="1"/>
</dbReference>
<dbReference type="GO" id="GO:0003824">
    <property type="term" value="F:catalytic activity"/>
    <property type="evidence" value="ECO:0007669"/>
    <property type="project" value="InterPro"/>
</dbReference>
<dbReference type="PANTHER" id="PTHR43409:SF7">
    <property type="entry name" value="BLL1977 PROTEIN"/>
    <property type="match status" value="1"/>
</dbReference>
<dbReference type="InterPro" id="IPR006158">
    <property type="entry name" value="Cobalamin-bd"/>
</dbReference>
<comment type="caution">
    <text evidence="8">The sequence shown here is derived from an EMBL/GenBank/DDBJ whole genome shotgun (WGS) entry which is preliminary data.</text>
</comment>
<dbReference type="PROSITE" id="PS51918">
    <property type="entry name" value="RADICAL_SAM"/>
    <property type="match status" value="1"/>
</dbReference>
<dbReference type="Gene3D" id="3.40.50.280">
    <property type="entry name" value="Cobalamin-binding domain"/>
    <property type="match status" value="1"/>
</dbReference>
<gene>
    <name evidence="8" type="ORF">US31_C0016G0003</name>
</gene>
<dbReference type="Proteomes" id="UP000034508">
    <property type="component" value="Unassembled WGS sequence"/>
</dbReference>
<dbReference type="EMBL" id="LBSM01000016">
    <property type="protein sequence ID" value="KKQ17796.1"/>
    <property type="molecule type" value="Genomic_DNA"/>
</dbReference>
<dbReference type="Pfam" id="PF02310">
    <property type="entry name" value="B12-binding"/>
    <property type="match status" value="1"/>
</dbReference>
<dbReference type="AlphaFoldDB" id="A0A0G0IP56"/>
<keyword evidence="3" id="KW-0479">Metal-binding</keyword>
<evidence type="ECO:0000313" key="8">
    <source>
        <dbReference type="EMBL" id="KKQ17796.1"/>
    </source>
</evidence>
<keyword evidence="4" id="KW-0408">Iron</keyword>
<dbReference type="SMART" id="SM00729">
    <property type="entry name" value="Elp3"/>
    <property type="match status" value="1"/>
</dbReference>
<evidence type="ECO:0000256" key="5">
    <source>
        <dbReference type="ARBA" id="ARBA00023014"/>
    </source>
</evidence>
<dbReference type="PANTHER" id="PTHR43409">
    <property type="entry name" value="ANAEROBIC MAGNESIUM-PROTOPORPHYRIN IX MONOMETHYL ESTER CYCLASE-RELATED"/>
    <property type="match status" value="1"/>
</dbReference>
<evidence type="ECO:0000259" key="7">
    <source>
        <dbReference type="PROSITE" id="PS51918"/>
    </source>
</evidence>
<proteinExistence type="predicted"/>
<sequence length="560" mass="64540">MNRILLCSVFGPYGQDDEYGSRRLNPMELYHNQVTRTQGAFSLRMFHRSWGLMIIQANIDAPCILLDFPSLDRFVQEIRTHKYEVVGISSIVPNLFKVKKMCELTRHYLPQAKIVVGGHVANIPDLKEQIDADCIVKGEGIQWFREFLGQDPKDPINHPLIVSGFRTRNFGINPKERQGAVAATVIPSVGCPLGCNFCSTSAMFGGKGKSVNFYNTGEELFYIMLQLEREMGVRSFFIMDENFLLHKKRALKLLELMENFSKPWSLYVFSSANMIRSYTTDELIRMGISWVWMGIEGENSQYQKLSGINTFELVHELQSNGIHVLGSTIIGLENHTPENIGEAINYAARHNTDFHQFMLYTPIPGTKLYEEIEEKGQMKKKEEYDIPDIHGQSILNYHHPFLTDEDTAKAMISAFNRDFELNGPSTVRIVRTALEGWLRHKNHPDLRVRERYAWEARELAAKFSAVVGAAKLYYRGEKRMYKKMSDLLGQLHAEFGWKSRLFSAIGGRWVFRKVQKEDRRLAEGFCYEPQTFYERNSWVLDRPEAALCRFAVPLAIQKKM</sequence>
<evidence type="ECO:0000256" key="1">
    <source>
        <dbReference type="ARBA" id="ARBA00001966"/>
    </source>
</evidence>
<comment type="cofactor">
    <cofactor evidence="1">
        <name>[4Fe-4S] cluster</name>
        <dbReference type="ChEBI" id="CHEBI:49883"/>
    </cofactor>
</comment>
<dbReference type="Pfam" id="PF04055">
    <property type="entry name" value="Radical_SAM"/>
    <property type="match status" value="1"/>
</dbReference>
<protein>
    <submittedName>
        <fullName evidence="8">Radical SAM domain protein</fullName>
    </submittedName>
</protein>
<organism evidence="8 9">
    <name type="scientific">Berkelbacteria bacterium GW2011_GWA1_36_9</name>
    <dbReference type="NCBI Taxonomy" id="1618331"/>
    <lineage>
        <taxon>Bacteria</taxon>
        <taxon>Candidatus Berkelbacteria</taxon>
    </lineage>
</organism>
<dbReference type="InterPro" id="IPR051198">
    <property type="entry name" value="BchE-like"/>
</dbReference>